<feature type="domain" description="Integrase catalytic" evidence="1">
    <location>
        <begin position="31"/>
        <end position="121"/>
    </location>
</feature>
<dbReference type="InterPro" id="IPR050951">
    <property type="entry name" value="Retrovirus_Pol_polyprotein"/>
</dbReference>
<proteinExistence type="predicted"/>
<dbReference type="Proteomes" id="UP000031668">
    <property type="component" value="Unassembled WGS sequence"/>
</dbReference>
<dbReference type="GO" id="GO:0015074">
    <property type="term" value="P:DNA integration"/>
    <property type="evidence" value="ECO:0007669"/>
    <property type="project" value="InterPro"/>
</dbReference>
<dbReference type="AlphaFoldDB" id="A0A0C2MHP9"/>
<name>A0A0C2MHP9_THEKT</name>
<dbReference type="OrthoDB" id="441971at2759"/>
<dbReference type="Gene3D" id="3.30.420.10">
    <property type="entry name" value="Ribonuclease H-like superfamily/Ribonuclease H"/>
    <property type="match status" value="1"/>
</dbReference>
<accession>A0A0C2MHP9</accession>
<dbReference type="InterPro" id="IPR012337">
    <property type="entry name" value="RNaseH-like_sf"/>
</dbReference>
<evidence type="ECO:0000313" key="2">
    <source>
        <dbReference type="EMBL" id="KII61201.1"/>
    </source>
</evidence>
<dbReference type="GO" id="GO:0003676">
    <property type="term" value="F:nucleic acid binding"/>
    <property type="evidence" value="ECO:0007669"/>
    <property type="project" value="InterPro"/>
</dbReference>
<protein>
    <submittedName>
        <fullName evidence="2">Gypsy retrotransposon integrase-like protein 1</fullName>
    </submittedName>
</protein>
<gene>
    <name evidence="2" type="ORF">RF11_11286</name>
</gene>
<dbReference type="Pfam" id="PF00665">
    <property type="entry name" value="rve"/>
    <property type="match status" value="1"/>
</dbReference>
<evidence type="ECO:0000259" key="1">
    <source>
        <dbReference type="PROSITE" id="PS50994"/>
    </source>
</evidence>
<sequence>MYVQAPKYCQQCKKREEASIKSPHIPLVPLLGSNPWEVVSIDILELPPSGPYRYVLAIQAYFTKWLIALPLQRRTAEYAIERLIEVFAYFGLHKIIHSDQGSNLETHVFQELRLAFRIQKT</sequence>
<dbReference type="InterPro" id="IPR036397">
    <property type="entry name" value="RNaseH_sf"/>
</dbReference>
<dbReference type="PANTHER" id="PTHR37984:SF15">
    <property type="entry name" value="INTEGRASE CATALYTIC DOMAIN-CONTAINING PROTEIN"/>
    <property type="match status" value="1"/>
</dbReference>
<reference evidence="2 3" key="1">
    <citation type="journal article" date="2014" name="Genome Biol. Evol.">
        <title>The genome of the myxosporean Thelohanellus kitauei shows adaptations to nutrient acquisition within its fish host.</title>
        <authorList>
            <person name="Yang Y."/>
            <person name="Xiong J."/>
            <person name="Zhou Z."/>
            <person name="Huo F."/>
            <person name="Miao W."/>
            <person name="Ran C."/>
            <person name="Liu Y."/>
            <person name="Zhang J."/>
            <person name="Feng J."/>
            <person name="Wang M."/>
            <person name="Wang M."/>
            <person name="Wang L."/>
            <person name="Yao B."/>
        </authorList>
    </citation>
    <scope>NUCLEOTIDE SEQUENCE [LARGE SCALE GENOMIC DNA]</scope>
    <source>
        <strain evidence="2">Wuqing</strain>
    </source>
</reference>
<dbReference type="EMBL" id="JWZT01005374">
    <property type="protein sequence ID" value="KII61201.1"/>
    <property type="molecule type" value="Genomic_DNA"/>
</dbReference>
<dbReference type="PANTHER" id="PTHR37984">
    <property type="entry name" value="PROTEIN CBG26694"/>
    <property type="match status" value="1"/>
</dbReference>
<dbReference type="SUPFAM" id="SSF53098">
    <property type="entry name" value="Ribonuclease H-like"/>
    <property type="match status" value="1"/>
</dbReference>
<organism evidence="2 3">
    <name type="scientific">Thelohanellus kitauei</name>
    <name type="common">Myxosporean</name>
    <dbReference type="NCBI Taxonomy" id="669202"/>
    <lineage>
        <taxon>Eukaryota</taxon>
        <taxon>Metazoa</taxon>
        <taxon>Cnidaria</taxon>
        <taxon>Myxozoa</taxon>
        <taxon>Myxosporea</taxon>
        <taxon>Bivalvulida</taxon>
        <taxon>Platysporina</taxon>
        <taxon>Myxobolidae</taxon>
        <taxon>Thelohanellus</taxon>
    </lineage>
</organism>
<dbReference type="OMA" id="EMRYYIC"/>
<comment type="caution">
    <text evidence="2">The sequence shown here is derived from an EMBL/GenBank/DDBJ whole genome shotgun (WGS) entry which is preliminary data.</text>
</comment>
<evidence type="ECO:0000313" key="3">
    <source>
        <dbReference type="Proteomes" id="UP000031668"/>
    </source>
</evidence>
<dbReference type="PROSITE" id="PS50994">
    <property type="entry name" value="INTEGRASE"/>
    <property type="match status" value="1"/>
</dbReference>
<dbReference type="InterPro" id="IPR001584">
    <property type="entry name" value="Integrase_cat-core"/>
</dbReference>
<keyword evidence="3" id="KW-1185">Reference proteome</keyword>